<comment type="caution">
    <text evidence="5">The sequence shown here is derived from an EMBL/GenBank/DDBJ whole genome shotgun (WGS) entry which is preliminary data.</text>
</comment>
<dbReference type="InterPro" id="IPR001387">
    <property type="entry name" value="Cro/C1-type_HTH"/>
</dbReference>
<accession>N8VJC4</accession>
<dbReference type="EMBL" id="APPE01000046">
    <property type="protein sequence ID" value="ENU99645.1"/>
    <property type="molecule type" value="Genomic_DNA"/>
</dbReference>
<dbReference type="Gene3D" id="2.10.109.10">
    <property type="entry name" value="Umud Fragment, subunit A"/>
    <property type="match status" value="1"/>
</dbReference>
<dbReference type="PATRIC" id="fig|1217710.3.peg.1326"/>
<dbReference type="Gene3D" id="1.10.260.40">
    <property type="entry name" value="lambda repressor-like DNA-binding domains"/>
    <property type="match status" value="1"/>
</dbReference>
<dbReference type="AlphaFoldDB" id="N8VJC4"/>
<dbReference type="PANTHER" id="PTHR40661">
    <property type="match status" value="1"/>
</dbReference>
<keyword evidence="3" id="KW-0804">Transcription</keyword>
<dbReference type="InterPro" id="IPR036286">
    <property type="entry name" value="LexA/Signal_pep-like_sf"/>
</dbReference>
<dbReference type="Proteomes" id="UP000013070">
    <property type="component" value="Unassembled WGS sequence"/>
</dbReference>
<dbReference type="SUPFAM" id="SSF51306">
    <property type="entry name" value="LexA/Signal peptidase"/>
    <property type="match status" value="1"/>
</dbReference>
<reference evidence="5 6" key="1">
    <citation type="submission" date="2013-02" db="EMBL/GenBank/DDBJ databases">
        <title>The Genome Sequence of Acinetobacter sp. NIPH 899.</title>
        <authorList>
            <consortium name="The Broad Institute Genome Sequencing Platform"/>
            <consortium name="The Broad Institute Genome Sequencing Center for Infectious Disease"/>
            <person name="Cerqueira G."/>
            <person name="Feldgarden M."/>
            <person name="Courvalin P."/>
            <person name="Perichon B."/>
            <person name="Grillot-Courvalin C."/>
            <person name="Clermont D."/>
            <person name="Rocha E."/>
            <person name="Yoon E.-J."/>
            <person name="Nemec A."/>
            <person name="Walker B."/>
            <person name="Young S.K."/>
            <person name="Zeng Q."/>
            <person name="Gargeya S."/>
            <person name="Fitzgerald M."/>
            <person name="Haas B."/>
            <person name="Abouelleil A."/>
            <person name="Alvarado L."/>
            <person name="Arachchi H.M."/>
            <person name="Berlin A.M."/>
            <person name="Chapman S.B."/>
            <person name="Dewar J."/>
            <person name="Goldberg J."/>
            <person name="Griggs A."/>
            <person name="Gujja S."/>
            <person name="Hansen M."/>
            <person name="Howarth C."/>
            <person name="Imamovic A."/>
            <person name="Larimer J."/>
            <person name="McCowan C."/>
            <person name="Murphy C."/>
            <person name="Neiman D."/>
            <person name="Pearson M."/>
            <person name="Priest M."/>
            <person name="Roberts A."/>
            <person name="Saif S."/>
            <person name="Shea T."/>
            <person name="Sisk P."/>
            <person name="Sykes S."/>
            <person name="Wortman J."/>
            <person name="Nusbaum C."/>
            <person name="Birren B."/>
        </authorList>
    </citation>
    <scope>NUCLEOTIDE SEQUENCE [LARGE SCALE GENOMIC DNA]</scope>
    <source>
        <strain evidence="5 6">NIPH 899</strain>
    </source>
</reference>
<dbReference type="eggNOG" id="COG2932">
    <property type="taxonomic scope" value="Bacteria"/>
</dbReference>
<evidence type="ECO:0000256" key="2">
    <source>
        <dbReference type="ARBA" id="ARBA00023125"/>
    </source>
</evidence>
<dbReference type="InterPro" id="IPR015927">
    <property type="entry name" value="Peptidase_S24_S26A/B/C"/>
</dbReference>
<evidence type="ECO:0000313" key="5">
    <source>
        <dbReference type="EMBL" id="ENU99645.1"/>
    </source>
</evidence>
<keyword evidence="6" id="KW-1185">Reference proteome</keyword>
<name>N8VJC4_9GAMM</name>
<dbReference type="Pfam" id="PF01381">
    <property type="entry name" value="HTH_3"/>
    <property type="match status" value="1"/>
</dbReference>
<dbReference type="PANTHER" id="PTHR40661:SF3">
    <property type="entry name" value="FELS-1 PROPHAGE TRANSCRIPTIONAL REGULATOR"/>
    <property type="match status" value="1"/>
</dbReference>
<organism evidence="5 6">
    <name type="scientific">Acinetobacter variabilis</name>
    <dbReference type="NCBI Taxonomy" id="70346"/>
    <lineage>
        <taxon>Bacteria</taxon>
        <taxon>Pseudomonadati</taxon>
        <taxon>Pseudomonadota</taxon>
        <taxon>Gammaproteobacteria</taxon>
        <taxon>Moraxellales</taxon>
        <taxon>Moraxellaceae</taxon>
        <taxon>Acinetobacter</taxon>
    </lineage>
</organism>
<dbReference type="RefSeq" id="WP_004782388.1">
    <property type="nucleotide sequence ID" value="NZ_KB849403.1"/>
</dbReference>
<dbReference type="InterPro" id="IPR039418">
    <property type="entry name" value="LexA-like"/>
</dbReference>
<dbReference type="SMART" id="SM00530">
    <property type="entry name" value="HTH_XRE"/>
    <property type="match status" value="1"/>
</dbReference>
<evidence type="ECO:0000313" key="6">
    <source>
        <dbReference type="Proteomes" id="UP000013070"/>
    </source>
</evidence>
<dbReference type="CDD" id="cd00093">
    <property type="entry name" value="HTH_XRE"/>
    <property type="match status" value="1"/>
</dbReference>
<dbReference type="SUPFAM" id="SSF47413">
    <property type="entry name" value="lambda repressor-like DNA-binding domains"/>
    <property type="match status" value="1"/>
</dbReference>
<dbReference type="CDD" id="cd06529">
    <property type="entry name" value="S24_LexA-like"/>
    <property type="match status" value="1"/>
</dbReference>
<sequence length="236" mass="26359">MVGLTCGDRVREARTRLGLSQSALAKKSEVSQAAISKIENNETDNSKYIAQVAKALNTSVDYLIYGKEYIKKQSGSLNDFVVVGGENAGEKPSVDEYVLVPQFDIYGSCGGGSIIDSVEVKGGLVFSRQWIREQGLPNPDDLRVIYAKGESMYPSIEDGQVLLVNPHDNIPKSNKVYFLCIDEQYYVKRLINMVTHWVIRSDNPDKVQYPDIILSLEEIKEKIEIEGRICWKGGSM</sequence>
<evidence type="ECO:0000256" key="3">
    <source>
        <dbReference type="ARBA" id="ARBA00023163"/>
    </source>
</evidence>
<keyword evidence="2" id="KW-0238">DNA-binding</keyword>
<dbReference type="HOGENOM" id="CLU_066192_1_2_6"/>
<protein>
    <recommendedName>
        <fullName evidence="4">HTH cro/C1-type domain-containing protein</fullName>
    </recommendedName>
</protein>
<dbReference type="PROSITE" id="PS50943">
    <property type="entry name" value="HTH_CROC1"/>
    <property type="match status" value="1"/>
</dbReference>
<proteinExistence type="predicted"/>
<feature type="domain" description="HTH cro/C1-type" evidence="4">
    <location>
        <begin position="10"/>
        <end position="63"/>
    </location>
</feature>
<evidence type="ECO:0000259" key="4">
    <source>
        <dbReference type="PROSITE" id="PS50943"/>
    </source>
</evidence>
<evidence type="ECO:0000256" key="1">
    <source>
        <dbReference type="ARBA" id="ARBA00023015"/>
    </source>
</evidence>
<dbReference type="InterPro" id="IPR010982">
    <property type="entry name" value="Lambda_DNA-bd_dom_sf"/>
</dbReference>
<gene>
    <name evidence="5" type="ORF">F969_01404</name>
</gene>
<dbReference type="Pfam" id="PF00717">
    <property type="entry name" value="Peptidase_S24"/>
    <property type="match status" value="1"/>
</dbReference>
<dbReference type="GO" id="GO:0003677">
    <property type="term" value="F:DNA binding"/>
    <property type="evidence" value="ECO:0007669"/>
    <property type="project" value="UniProtKB-KW"/>
</dbReference>
<keyword evidence="1" id="KW-0805">Transcription regulation</keyword>